<feature type="compositionally biased region" description="Basic residues" evidence="1">
    <location>
        <begin position="342"/>
        <end position="362"/>
    </location>
</feature>
<name>A0A8R1E398_CAEJA</name>
<feature type="region of interest" description="Disordered" evidence="1">
    <location>
        <begin position="716"/>
        <end position="735"/>
    </location>
</feature>
<feature type="compositionally biased region" description="Basic and acidic residues" evidence="1">
    <location>
        <begin position="414"/>
        <end position="429"/>
    </location>
</feature>
<keyword evidence="2" id="KW-0732">Signal</keyword>
<feature type="chain" id="PRO_5035827921" evidence="2">
    <location>
        <begin position="21"/>
        <end position="735"/>
    </location>
</feature>
<feature type="compositionally biased region" description="Basic and acidic residues" evidence="1">
    <location>
        <begin position="436"/>
        <end position="446"/>
    </location>
</feature>
<feature type="compositionally biased region" description="Basic and acidic residues" evidence="1">
    <location>
        <begin position="387"/>
        <end position="404"/>
    </location>
</feature>
<dbReference type="AlphaFoldDB" id="A0A8R1E398"/>
<dbReference type="PANTHER" id="PTHR31967">
    <property type="entry name" value="GROUNDHOG (HEDGEHOG-LIKE FAMILY)-RELATED"/>
    <property type="match status" value="1"/>
</dbReference>
<dbReference type="InterPro" id="IPR007284">
    <property type="entry name" value="Ground-like_dom"/>
</dbReference>
<feature type="compositionally biased region" description="Acidic residues" evidence="1">
    <location>
        <begin position="481"/>
        <end position="507"/>
    </location>
</feature>
<feature type="domain" description="Ground-like" evidence="3">
    <location>
        <begin position="626"/>
        <end position="708"/>
    </location>
</feature>
<evidence type="ECO:0000259" key="3">
    <source>
        <dbReference type="Pfam" id="PF04155"/>
    </source>
</evidence>
<reference evidence="4" key="2">
    <citation type="submission" date="2022-06" db="UniProtKB">
        <authorList>
            <consortium name="EnsemblMetazoa"/>
        </authorList>
    </citation>
    <scope>IDENTIFICATION</scope>
    <source>
        <strain evidence="4">DF5081</strain>
    </source>
</reference>
<evidence type="ECO:0000313" key="5">
    <source>
        <dbReference type="Proteomes" id="UP000005237"/>
    </source>
</evidence>
<dbReference type="PANTHER" id="PTHR31967:SF21">
    <property type="entry name" value="GROUND-LIKE DOMAIN-CONTAINING PROTEIN"/>
    <property type="match status" value="1"/>
</dbReference>
<keyword evidence="5" id="KW-1185">Reference proteome</keyword>
<evidence type="ECO:0000313" key="4">
    <source>
        <dbReference type="EnsemblMetazoa" id="CJA17518.1"/>
    </source>
</evidence>
<evidence type="ECO:0000256" key="2">
    <source>
        <dbReference type="SAM" id="SignalP"/>
    </source>
</evidence>
<feature type="region of interest" description="Disordered" evidence="1">
    <location>
        <begin position="325"/>
        <end position="533"/>
    </location>
</feature>
<dbReference type="Proteomes" id="UP000005237">
    <property type="component" value="Unassembled WGS sequence"/>
</dbReference>
<reference evidence="5" key="1">
    <citation type="submission" date="2010-08" db="EMBL/GenBank/DDBJ databases">
        <authorList>
            <consortium name="Caenorhabditis japonica Sequencing Consortium"/>
            <person name="Wilson R.K."/>
        </authorList>
    </citation>
    <scope>NUCLEOTIDE SEQUENCE [LARGE SCALE GENOMIC DNA]</scope>
    <source>
        <strain evidence="5">DF5081</strain>
    </source>
</reference>
<dbReference type="Pfam" id="PF04155">
    <property type="entry name" value="Ground-like"/>
    <property type="match status" value="1"/>
</dbReference>
<dbReference type="EnsemblMetazoa" id="CJA17518.1">
    <property type="protein sequence ID" value="CJA17518.1"/>
    <property type="gene ID" value="WBGene00136722"/>
</dbReference>
<protein>
    <submittedName>
        <fullName evidence="4">Ground-like domain-containing protein</fullName>
    </submittedName>
</protein>
<accession>A0A8R1E398</accession>
<evidence type="ECO:0000256" key="1">
    <source>
        <dbReference type="SAM" id="MobiDB-lite"/>
    </source>
</evidence>
<sequence length="735" mass="82419">MLLLPSALFILCCLLPEVFSNCHDHRYGAPSKSCKRIKDAKFQIRGSGIKIVPMWEYILLKETRRVRKAAGFRPVTHTNTTIQEVKYSPINVQSLRQNTPYRRPVNHQRKRVSNNLPVHRYGQSDMNTHDAQMPLHYHTLIQPVDSAAPKSAIQRYLTQVQAQPPNVLRTSLYSTNIDHIPHNIQLKLEMANNMTKFKRQDNYPAGNAPMGWQYPVDQNAAGAGGGVTQNTQNYNVPPVTGGGSQDYNTQGAGAATQAYNYPVTGGSYTPTQNSNYPVTGGYTQNFQEYTTTQATTVPVGGVQSGIIQAYNAQGATQGAGVQASTTQAAATQENQEVDEKKKSPKKKKSKSKKKSKARKMCKMCRDLSSEENSEEKEVACEICKNSKNRDKEPAVVETTTEGHHTSTTKKKSKTKEEAHEEKIGKLEKSSEEEEDEMKKDSDEEKHAKKGKKVEKDEKEEEEKEGKEEEKKKKDKNKKSSEEEEEEEDEEEDEKEEEEEEEGEETEAGAESTTPEAPPTTTTQRPTTVSVPTILDFVERSKQNKLMRIPVYRGKSLTGSDDKYPTNETMSEEEAAKKAAEEMSKFATNIRDGTIQETKYSNRPNVKYSYPPKDTLPLQTCFHNPSGYVCCNLELNNVVEATYKEIREQSNFNPCNLQIIANKVQRASEKMFDHPFESVVSHADFAQNINFAGDLVCKLEIDGKYMIAYGTPYHADDAVGPQGPDGKPLPVRSLRL</sequence>
<feature type="signal peptide" evidence="2">
    <location>
        <begin position="1"/>
        <end position="20"/>
    </location>
</feature>
<proteinExistence type="predicted"/>
<feature type="compositionally biased region" description="Low complexity" evidence="1">
    <location>
        <begin position="508"/>
        <end position="532"/>
    </location>
</feature>
<organism evidence="4 5">
    <name type="scientific">Caenorhabditis japonica</name>
    <dbReference type="NCBI Taxonomy" id="281687"/>
    <lineage>
        <taxon>Eukaryota</taxon>
        <taxon>Metazoa</taxon>
        <taxon>Ecdysozoa</taxon>
        <taxon>Nematoda</taxon>
        <taxon>Chromadorea</taxon>
        <taxon>Rhabditida</taxon>
        <taxon>Rhabditina</taxon>
        <taxon>Rhabditomorpha</taxon>
        <taxon>Rhabditoidea</taxon>
        <taxon>Rhabditidae</taxon>
        <taxon>Peloderinae</taxon>
        <taxon>Caenorhabditis</taxon>
    </lineage>
</organism>